<dbReference type="PANTHER" id="PTHR31973:SF190">
    <property type="entry name" value="MULE TRANSPOSASE DOMAIN-CONTAINING PROTEIN"/>
    <property type="match status" value="1"/>
</dbReference>
<proteinExistence type="predicted"/>
<evidence type="ECO:0000256" key="1">
    <source>
        <dbReference type="SAM" id="MobiDB-lite"/>
    </source>
</evidence>
<reference evidence="2" key="1">
    <citation type="journal article" date="2019" name="Sci. Rep.">
        <title>Draft genome of Tanacetum cinerariifolium, the natural source of mosquito coil.</title>
        <authorList>
            <person name="Yamashiro T."/>
            <person name="Shiraishi A."/>
            <person name="Satake H."/>
            <person name="Nakayama K."/>
        </authorList>
    </citation>
    <scope>NUCLEOTIDE SEQUENCE</scope>
</reference>
<dbReference type="PANTHER" id="PTHR31973">
    <property type="entry name" value="POLYPROTEIN, PUTATIVE-RELATED"/>
    <property type="match status" value="1"/>
</dbReference>
<accession>A0A6L2NZU8</accession>
<dbReference type="EMBL" id="BKCJ010010341">
    <property type="protein sequence ID" value="GEU91147.1"/>
    <property type="molecule type" value="Genomic_DNA"/>
</dbReference>
<evidence type="ECO:0000313" key="2">
    <source>
        <dbReference type="EMBL" id="GEU91147.1"/>
    </source>
</evidence>
<dbReference type="AlphaFoldDB" id="A0A6L2NZU8"/>
<protein>
    <recommendedName>
        <fullName evidence="3">Transposase, mutator type</fullName>
    </recommendedName>
</protein>
<evidence type="ECO:0008006" key="3">
    <source>
        <dbReference type="Google" id="ProtNLM"/>
    </source>
</evidence>
<gene>
    <name evidence="2" type="ORF">Tci_063125</name>
</gene>
<sequence length="279" mass="31341">MCEVLYRKLLDGRDKPIITCLEFIREYLMKKIVNVQKVIDKFDGPLTPNATRLFKVIKDEASKYRELTGMPCKHSVATINDMGNNGIQVGMPEAWVNSAYWLTIWKKMYSFKINPVNGQEFWRKSSIPLVLIPPDYHTPIGRPPKKRKKSASELSDTMVKNGKLNRSRKTVTCTLYRQLGHNKRSCKQNKDASAATATIKKKGSKQAYDATATTRKKDAFAATAIPRLPIASTTTSRSPRHSQGIIIRDSPCANIKGLQAARISQEPAAKSKGKEKVME</sequence>
<organism evidence="2">
    <name type="scientific">Tanacetum cinerariifolium</name>
    <name type="common">Dalmatian daisy</name>
    <name type="synonym">Chrysanthemum cinerariifolium</name>
    <dbReference type="NCBI Taxonomy" id="118510"/>
    <lineage>
        <taxon>Eukaryota</taxon>
        <taxon>Viridiplantae</taxon>
        <taxon>Streptophyta</taxon>
        <taxon>Embryophyta</taxon>
        <taxon>Tracheophyta</taxon>
        <taxon>Spermatophyta</taxon>
        <taxon>Magnoliopsida</taxon>
        <taxon>eudicotyledons</taxon>
        <taxon>Gunneridae</taxon>
        <taxon>Pentapetalae</taxon>
        <taxon>asterids</taxon>
        <taxon>campanulids</taxon>
        <taxon>Asterales</taxon>
        <taxon>Asteraceae</taxon>
        <taxon>Asteroideae</taxon>
        <taxon>Anthemideae</taxon>
        <taxon>Anthemidinae</taxon>
        <taxon>Tanacetum</taxon>
    </lineage>
</organism>
<name>A0A6L2NZU8_TANCI</name>
<comment type="caution">
    <text evidence="2">The sequence shown here is derived from an EMBL/GenBank/DDBJ whole genome shotgun (WGS) entry which is preliminary data.</text>
</comment>
<feature type="region of interest" description="Disordered" evidence="1">
    <location>
        <begin position="138"/>
        <end position="157"/>
    </location>
</feature>